<dbReference type="EMBL" id="CH981524">
    <property type="protein sequence ID" value="EDK42086.1"/>
    <property type="molecule type" value="Genomic_DNA"/>
</dbReference>
<reference evidence="5 6" key="1">
    <citation type="journal article" date="2009" name="Nature">
        <title>Evolution of pathogenicity and sexual reproduction in eight Candida genomes.</title>
        <authorList>
            <person name="Butler G."/>
            <person name="Rasmussen M.D."/>
            <person name="Lin M.F."/>
            <person name="Santos M.A."/>
            <person name="Sakthikumar S."/>
            <person name="Munro C.A."/>
            <person name="Rheinbay E."/>
            <person name="Grabherr M."/>
            <person name="Forche A."/>
            <person name="Reedy J.L."/>
            <person name="Agrafioti I."/>
            <person name="Arnaud M.B."/>
            <person name="Bates S."/>
            <person name="Brown A.J."/>
            <person name="Brunke S."/>
            <person name="Costanzo M.C."/>
            <person name="Fitzpatrick D.A."/>
            <person name="de Groot P.W."/>
            <person name="Harris D."/>
            <person name="Hoyer L.L."/>
            <person name="Hube B."/>
            <person name="Klis F.M."/>
            <person name="Kodira C."/>
            <person name="Lennard N."/>
            <person name="Logue M.E."/>
            <person name="Martin R."/>
            <person name="Neiman A.M."/>
            <person name="Nikolaou E."/>
            <person name="Quail M.A."/>
            <person name="Quinn J."/>
            <person name="Santos M.C."/>
            <person name="Schmitzberger F.F."/>
            <person name="Sherlock G."/>
            <person name="Shah P."/>
            <person name="Silverstein K.A."/>
            <person name="Skrzypek M.S."/>
            <person name="Soll D."/>
            <person name="Staggs R."/>
            <person name="Stansfield I."/>
            <person name="Stumpf M.P."/>
            <person name="Sudbery P.E."/>
            <person name="Srikantha T."/>
            <person name="Zeng Q."/>
            <person name="Berman J."/>
            <person name="Berriman M."/>
            <person name="Heitman J."/>
            <person name="Gow N.A."/>
            <person name="Lorenz M.C."/>
            <person name="Birren B.W."/>
            <person name="Kellis M."/>
            <person name="Cuomo C.A."/>
        </authorList>
    </citation>
    <scope>NUCLEOTIDE SEQUENCE [LARGE SCALE GENOMIC DNA]</scope>
    <source>
        <strain evidence="6">ATCC 11503 / BCRC 21390 / CBS 2605 / JCM 1781 / NBRC 1676 / NRRL YB-4239</strain>
    </source>
</reference>
<evidence type="ECO:0000256" key="4">
    <source>
        <dbReference type="ARBA" id="ARBA00063730"/>
    </source>
</evidence>
<dbReference type="Proteomes" id="UP000001996">
    <property type="component" value="Unassembled WGS sequence"/>
</dbReference>
<dbReference type="VEuPathDB" id="FungiDB:LELG_00264"/>
<dbReference type="HOGENOM" id="CLU_027147_2_0_1"/>
<dbReference type="OMA" id="THSRWDK"/>
<gene>
    <name evidence="5" type="ORF">LELG_00264</name>
</gene>
<dbReference type="GO" id="GO:0005634">
    <property type="term" value="C:nucleus"/>
    <property type="evidence" value="ECO:0007669"/>
    <property type="project" value="EnsemblFungi"/>
</dbReference>
<dbReference type="STRING" id="379508.A5DSC8"/>
<evidence type="ECO:0000256" key="3">
    <source>
        <dbReference type="ARBA" id="ARBA00025768"/>
    </source>
</evidence>
<dbReference type="SUPFAM" id="SSF52540">
    <property type="entry name" value="P-loop containing nucleoside triphosphate hydrolases"/>
    <property type="match status" value="1"/>
</dbReference>
<dbReference type="FunCoup" id="A5DSC8">
    <property type="interactions" value="639"/>
</dbReference>
<evidence type="ECO:0000256" key="1">
    <source>
        <dbReference type="ARBA" id="ARBA00022741"/>
    </source>
</evidence>
<dbReference type="GO" id="GO:0003682">
    <property type="term" value="F:chromatin binding"/>
    <property type="evidence" value="ECO:0007669"/>
    <property type="project" value="EnsemblFungi"/>
</dbReference>
<comment type="subunit">
    <text evidence="4">Interacts with the elongator complex.</text>
</comment>
<dbReference type="GO" id="GO:0005737">
    <property type="term" value="C:cytoplasm"/>
    <property type="evidence" value="ECO:0007669"/>
    <property type="project" value="EnsemblFungi"/>
</dbReference>
<organism evidence="5 6">
    <name type="scientific">Lodderomyces elongisporus (strain ATCC 11503 / CBS 2605 / JCM 1781 / NBRC 1676 / NRRL YB-4239)</name>
    <name type="common">Yeast</name>
    <name type="synonym">Saccharomyces elongisporus</name>
    <dbReference type="NCBI Taxonomy" id="379508"/>
    <lineage>
        <taxon>Eukaryota</taxon>
        <taxon>Fungi</taxon>
        <taxon>Dikarya</taxon>
        <taxon>Ascomycota</taxon>
        <taxon>Saccharomycotina</taxon>
        <taxon>Pichiomycetes</taxon>
        <taxon>Debaryomycetaceae</taxon>
        <taxon>Candida/Lodderomyces clade</taxon>
        <taxon>Lodderomyces</taxon>
    </lineage>
</organism>
<dbReference type="GeneID" id="5235706"/>
<dbReference type="GO" id="GO:0005524">
    <property type="term" value="F:ATP binding"/>
    <property type="evidence" value="ECO:0007669"/>
    <property type="project" value="UniProtKB-KW"/>
</dbReference>
<evidence type="ECO:0000313" key="6">
    <source>
        <dbReference type="Proteomes" id="UP000001996"/>
    </source>
</evidence>
<comment type="similarity">
    <text evidence="3">Belongs to the KTI12 family.</text>
</comment>
<proteinExistence type="inferred from homology"/>
<name>A5DSC8_LODEL</name>
<dbReference type="GO" id="GO:0006357">
    <property type="term" value="P:regulation of transcription by RNA polymerase II"/>
    <property type="evidence" value="ECO:0007669"/>
    <property type="project" value="EnsemblFungi"/>
</dbReference>
<dbReference type="AlphaFoldDB" id="A5DSC8"/>
<dbReference type="PANTHER" id="PTHR12435">
    <property type="match status" value="1"/>
</dbReference>
<keyword evidence="2" id="KW-0067">ATP-binding</keyword>
<dbReference type="GO" id="GO:0002098">
    <property type="term" value="P:tRNA wobble uridine modification"/>
    <property type="evidence" value="ECO:0007669"/>
    <property type="project" value="EnsemblFungi"/>
</dbReference>
<dbReference type="KEGG" id="lel:PVL30_000259"/>
<keyword evidence="6" id="KW-1185">Reference proteome</keyword>
<dbReference type="FunFam" id="3.40.50.300:FF:000827">
    <property type="entry name" value="KTI12 chromatin-associated homolog"/>
    <property type="match status" value="1"/>
</dbReference>
<evidence type="ECO:0000256" key="2">
    <source>
        <dbReference type="ARBA" id="ARBA00022840"/>
    </source>
</evidence>
<keyword evidence="1" id="KW-0547">Nucleotide-binding</keyword>
<protein>
    <recommendedName>
        <fullName evidence="7">Protein KTI12</fullName>
    </recommendedName>
</protein>
<dbReference type="InterPro" id="IPR027417">
    <property type="entry name" value="P-loop_NTPase"/>
</dbReference>
<accession>A5DSC8</accession>
<dbReference type="OrthoDB" id="9972657at2759"/>
<dbReference type="InterPro" id="IPR013641">
    <property type="entry name" value="KTI12/PSTK"/>
</dbReference>
<dbReference type="InParanoid" id="A5DSC8"/>
<dbReference type="Pfam" id="PF08433">
    <property type="entry name" value="KTI12"/>
    <property type="match status" value="1"/>
</dbReference>
<evidence type="ECO:0008006" key="7">
    <source>
        <dbReference type="Google" id="ProtNLM"/>
    </source>
</evidence>
<evidence type="ECO:0000313" key="5">
    <source>
        <dbReference type="EMBL" id="EDK42086.1"/>
    </source>
</evidence>
<sequence>MPLVIFTGFPCSGKTLWAKRLQSELEAKIAQAKENSQPGSNYRVTYHSDESLGISHDVYQDSNREKLARGSQISAVKRDLAKNNIVILDSMAYIKGFRYQLYCESKGMATPHCVVHIVAPIEKCLEWNEANMTSQEAKYWNSEVIKQLEQRYEEPNRDTKWDSPLFEILSHMDEKLPIEEMWEALVLKKAPVPNAATTAQPTSNNSFLQDLDKKTHDVITLVLQQQELTAGNVQITKDLQVYIPSGTVSTAQLQRIRRSFINLNRMRSVEKDRIVPLFVDYLNKSLDNEG</sequence>
<dbReference type="Gene3D" id="3.40.50.300">
    <property type="entry name" value="P-loop containing nucleotide triphosphate hydrolases"/>
    <property type="match status" value="1"/>
</dbReference>
<dbReference type="eggNOG" id="KOG3062">
    <property type="taxonomic scope" value="Eukaryota"/>
</dbReference>